<evidence type="ECO:0000256" key="15">
    <source>
        <dbReference type="ARBA" id="ARBA00023136"/>
    </source>
</evidence>
<evidence type="ECO:0000313" key="21">
    <source>
        <dbReference type="Proteomes" id="UP000076842"/>
    </source>
</evidence>
<evidence type="ECO:0000256" key="11">
    <source>
        <dbReference type="ARBA" id="ARBA00022792"/>
    </source>
</evidence>
<dbReference type="GO" id="GO:0006730">
    <property type="term" value="P:one-carbon metabolic process"/>
    <property type="evidence" value="ECO:0007669"/>
    <property type="project" value="UniProtKB-KW"/>
</dbReference>
<keyword evidence="10 18" id="KW-0547">Nucleotide-binding</keyword>
<keyword evidence="6" id="KW-0963">Cytoplasm</keyword>
<dbReference type="GO" id="GO:0005759">
    <property type="term" value="C:mitochondrial matrix"/>
    <property type="evidence" value="ECO:0007669"/>
    <property type="project" value="UniProtKB-SubCell"/>
</dbReference>
<keyword evidence="11" id="KW-0999">Mitochondrion inner membrane</keyword>
<dbReference type="GO" id="GO:0005743">
    <property type="term" value="C:mitochondrial inner membrane"/>
    <property type="evidence" value="ECO:0007669"/>
    <property type="project" value="UniProtKB-SubCell"/>
</dbReference>
<dbReference type="InterPro" id="IPR023600">
    <property type="entry name" value="Folylpolyglutamate_synth_euk"/>
</dbReference>
<comment type="subcellular location">
    <subcellularLocation>
        <location evidence="3">Cytoplasm</location>
    </subcellularLocation>
    <subcellularLocation>
        <location evidence="1">Mitochondrion inner membrane</location>
    </subcellularLocation>
    <subcellularLocation>
        <location evidence="2">Mitochondrion matrix</location>
    </subcellularLocation>
</comment>
<evidence type="ECO:0000256" key="13">
    <source>
        <dbReference type="ARBA" id="ARBA00022842"/>
    </source>
</evidence>
<dbReference type="Gene3D" id="3.40.1190.10">
    <property type="entry name" value="Mur-like, catalytic domain"/>
    <property type="match status" value="1"/>
</dbReference>
<dbReference type="InterPro" id="IPR018109">
    <property type="entry name" value="Folylpolyglutamate_synth_CS"/>
</dbReference>
<evidence type="ECO:0000256" key="7">
    <source>
        <dbReference type="ARBA" id="ARBA00022563"/>
    </source>
</evidence>
<feature type="binding site" evidence="18">
    <location>
        <position position="312"/>
    </location>
    <ligand>
        <name>ATP</name>
        <dbReference type="ChEBI" id="CHEBI:30616"/>
    </ligand>
</feature>
<dbReference type="Proteomes" id="UP000076842">
    <property type="component" value="Unassembled WGS sequence"/>
</dbReference>
<dbReference type="SUPFAM" id="SSF53623">
    <property type="entry name" value="MurD-like peptide ligases, catalytic domain"/>
    <property type="match status" value="1"/>
</dbReference>
<dbReference type="FunFam" id="3.40.1190.10:FF:000009">
    <property type="entry name" value="Folylpolyglutamate synthase"/>
    <property type="match status" value="1"/>
</dbReference>
<evidence type="ECO:0000256" key="14">
    <source>
        <dbReference type="ARBA" id="ARBA00023128"/>
    </source>
</evidence>
<dbReference type="EC" id="6.3.2.17" evidence="17"/>
<evidence type="ECO:0000256" key="9">
    <source>
        <dbReference type="ARBA" id="ARBA00022723"/>
    </source>
</evidence>
<evidence type="ECO:0000256" key="8">
    <source>
        <dbReference type="ARBA" id="ARBA00022598"/>
    </source>
</evidence>
<evidence type="ECO:0000256" key="4">
    <source>
        <dbReference type="ARBA" id="ARBA00005150"/>
    </source>
</evidence>
<feature type="binding site" evidence="18">
    <location>
        <position position="329"/>
    </location>
    <ligand>
        <name>ATP</name>
        <dbReference type="ChEBI" id="CHEBI:30616"/>
    </ligand>
</feature>
<dbReference type="InterPro" id="IPR036615">
    <property type="entry name" value="Mur_ligase_C_dom_sf"/>
</dbReference>
<keyword evidence="12 18" id="KW-0067">ATP-binding</keyword>
<comment type="function">
    <text evidence="17">Catalyzes conversion of folates to polyglutamate derivatives allowing concentration of folate compounds in the cell and the intracellular retention of these cofactors, which are important substrates for most of the folate-dependent enzymes that are involved in one-carbon transfer reactions involved in purine, pyrimidine and amino acid synthesis.</text>
</comment>
<keyword evidence="15" id="KW-0472">Membrane</keyword>
<dbReference type="InParanoid" id="A0A165DQ40"/>
<evidence type="ECO:0000256" key="1">
    <source>
        <dbReference type="ARBA" id="ARBA00004273"/>
    </source>
</evidence>
<feature type="binding site" evidence="19">
    <location>
        <position position="195"/>
    </location>
    <ligand>
        <name>Mg(2+)</name>
        <dbReference type="ChEBI" id="CHEBI:18420"/>
        <label>1</label>
    </ligand>
</feature>
<dbReference type="UniPathway" id="UPA00850"/>
<protein>
    <recommendedName>
        <fullName evidence="17">Folylpolyglutamate synthase</fullName>
        <ecNumber evidence="17">6.3.2.17</ecNumber>
    </recommendedName>
    <alternativeName>
        <fullName evidence="17">Folylpoly-gamma-glutamate synthetase</fullName>
    </alternativeName>
    <alternativeName>
        <fullName evidence="17">Tetrahydrofolylpolyglutamate synthase</fullName>
    </alternativeName>
</protein>
<dbReference type="GO" id="GO:0005829">
    <property type="term" value="C:cytosol"/>
    <property type="evidence" value="ECO:0007669"/>
    <property type="project" value="TreeGrafter"/>
</dbReference>
<dbReference type="PIRSF" id="PIRSF038895">
    <property type="entry name" value="FPGS"/>
    <property type="match status" value="1"/>
</dbReference>
<gene>
    <name evidence="20" type="ORF">CALCODRAFT_501235</name>
</gene>
<comment type="catalytic activity">
    <reaction evidence="16 17">
        <text>(6S)-5,6,7,8-tetrahydrofolyl-(gamma-L-Glu)(n) + L-glutamate + ATP = (6S)-5,6,7,8-tetrahydrofolyl-(gamma-L-Glu)(n+1) + ADP + phosphate + H(+)</text>
        <dbReference type="Rhea" id="RHEA:10580"/>
        <dbReference type="Rhea" id="RHEA-COMP:14738"/>
        <dbReference type="Rhea" id="RHEA-COMP:14740"/>
        <dbReference type="ChEBI" id="CHEBI:15378"/>
        <dbReference type="ChEBI" id="CHEBI:29985"/>
        <dbReference type="ChEBI" id="CHEBI:30616"/>
        <dbReference type="ChEBI" id="CHEBI:43474"/>
        <dbReference type="ChEBI" id="CHEBI:141005"/>
        <dbReference type="ChEBI" id="CHEBI:456216"/>
        <dbReference type="EC" id="6.3.2.17"/>
    </reaction>
</comment>
<dbReference type="GO" id="GO:0004326">
    <property type="term" value="F:tetrahydrofolylpolyglutamate synthase activity"/>
    <property type="evidence" value="ECO:0007669"/>
    <property type="project" value="UniProtKB-EC"/>
</dbReference>
<dbReference type="PROSITE" id="PS01012">
    <property type="entry name" value="FOLYLPOLYGLU_SYNT_2"/>
    <property type="match status" value="1"/>
</dbReference>
<evidence type="ECO:0000256" key="16">
    <source>
        <dbReference type="ARBA" id="ARBA00047493"/>
    </source>
</evidence>
<keyword evidence="8 17" id="KW-0436">Ligase</keyword>
<evidence type="ECO:0000256" key="5">
    <source>
        <dbReference type="ARBA" id="ARBA00008276"/>
    </source>
</evidence>
<dbReference type="InterPro" id="IPR036565">
    <property type="entry name" value="Mur-like_cat_sf"/>
</dbReference>
<reference evidence="20 21" key="1">
    <citation type="journal article" date="2016" name="Mol. Biol. Evol.">
        <title>Comparative Genomics of Early-Diverging Mushroom-Forming Fungi Provides Insights into the Origins of Lignocellulose Decay Capabilities.</title>
        <authorList>
            <person name="Nagy L.G."/>
            <person name="Riley R."/>
            <person name="Tritt A."/>
            <person name="Adam C."/>
            <person name="Daum C."/>
            <person name="Floudas D."/>
            <person name="Sun H."/>
            <person name="Yadav J.S."/>
            <person name="Pangilinan J."/>
            <person name="Larsson K.H."/>
            <person name="Matsuura K."/>
            <person name="Barry K."/>
            <person name="Labutti K."/>
            <person name="Kuo R."/>
            <person name="Ohm R.A."/>
            <person name="Bhattacharya S.S."/>
            <person name="Shirouzu T."/>
            <person name="Yoshinaga Y."/>
            <person name="Martin F.M."/>
            <person name="Grigoriev I.V."/>
            <person name="Hibbett D.S."/>
        </authorList>
    </citation>
    <scope>NUCLEOTIDE SEQUENCE [LARGE SCALE GENOMIC DNA]</scope>
    <source>
        <strain evidence="20 21">HHB12733</strain>
    </source>
</reference>
<dbReference type="EMBL" id="KV424041">
    <property type="protein sequence ID" value="KZT53290.1"/>
    <property type="molecule type" value="Genomic_DNA"/>
</dbReference>
<evidence type="ECO:0000256" key="19">
    <source>
        <dbReference type="PIRSR" id="PIRSR038895-2"/>
    </source>
</evidence>
<accession>A0A165DQ40</accession>
<organism evidence="20 21">
    <name type="scientific">Calocera cornea HHB12733</name>
    <dbReference type="NCBI Taxonomy" id="1353952"/>
    <lineage>
        <taxon>Eukaryota</taxon>
        <taxon>Fungi</taxon>
        <taxon>Dikarya</taxon>
        <taxon>Basidiomycota</taxon>
        <taxon>Agaricomycotina</taxon>
        <taxon>Dacrymycetes</taxon>
        <taxon>Dacrymycetales</taxon>
        <taxon>Dacrymycetaceae</taxon>
        <taxon>Calocera</taxon>
    </lineage>
</organism>
<dbReference type="OrthoDB" id="5212574at2759"/>
<dbReference type="GO" id="GO:0046872">
    <property type="term" value="F:metal ion binding"/>
    <property type="evidence" value="ECO:0007669"/>
    <property type="project" value="UniProtKB-KW"/>
</dbReference>
<dbReference type="FunCoup" id="A0A165DQ40">
    <property type="interactions" value="448"/>
</dbReference>
<dbReference type="PANTHER" id="PTHR11136">
    <property type="entry name" value="FOLYLPOLYGLUTAMATE SYNTHASE-RELATED"/>
    <property type="match status" value="1"/>
</dbReference>
<sequence length="507" mass="54724">MSSRTYADAIDQLNSLQSNAATIEAIRASGKPNNDATVTEMQEYLKRIGYTPDDLNKLNVIHVTGTKGKGSTCAFVDSVLRHAKPNWKIGLFTSPHLVAVRERIRINGVPISEEEFAKYFFEVWDKLEANPERANPATAPKPMYFRYMTLMAFHTFLSLGVDATILEVGIGGLYDCTNVVPKPLATGVASLGIDHVFILGNTLGQIAWQKGGIFKEGVPAFTVPQPEEGLEGLKKQAVDRKASSFTVVPVIPEVAELKLGLAGVHQKQNASLALNLAQAAIKGTGDKEADLLKLPLSETVKTALVNAKWPGRCQEVPDPKDPKTTWFLDGAHTIESLTACMEWYADTGIGLRQCTPVRILIFNSTNGRSGTTLLGALLSTAASQLKKLQRVEVEPTLKDGFFDHVIFCTNVTYSDGAFKGDLTSKVLTQTDLSGLKTQHELADAWKAIVPDFAAENIHILPSVQDSVVLARSLESPGGEKDVVVAGSLHLVGATIEVAGLSDTVFSV</sequence>
<evidence type="ECO:0000256" key="17">
    <source>
        <dbReference type="PIRNR" id="PIRNR038895"/>
    </source>
</evidence>
<evidence type="ECO:0000256" key="12">
    <source>
        <dbReference type="ARBA" id="ARBA00022840"/>
    </source>
</evidence>
<keyword evidence="14" id="KW-0496">Mitochondrion</keyword>
<dbReference type="InterPro" id="IPR001645">
    <property type="entry name" value="Folylpolyglutamate_synth"/>
</dbReference>
<evidence type="ECO:0000256" key="10">
    <source>
        <dbReference type="ARBA" id="ARBA00022741"/>
    </source>
</evidence>
<dbReference type="AlphaFoldDB" id="A0A165DQ40"/>
<name>A0A165DQ40_9BASI</name>
<feature type="binding site" evidence="19">
    <location>
        <position position="167"/>
    </location>
    <ligand>
        <name>Mg(2+)</name>
        <dbReference type="ChEBI" id="CHEBI:18420"/>
        <label>1</label>
    </ligand>
</feature>
<evidence type="ECO:0000256" key="3">
    <source>
        <dbReference type="ARBA" id="ARBA00004496"/>
    </source>
</evidence>
<dbReference type="SUPFAM" id="SSF53244">
    <property type="entry name" value="MurD-like peptide ligases, peptide-binding domain"/>
    <property type="match status" value="1"/>
</dbReference>
<dbReference type="Gene3D" id="3.90.190.20">
    <property type="entry name" value="Mur ligase, C-terminal domain"/>
    <property type="match status" value="1"/>
</dbReference>
<evidence type="ECO:0000256" key="6">
    <source>
        <dbReference type="ARBA" id="ARBA00022490"/>
    </source>
</evidence>
<evidence type="ECO:0000256" key="2">
    <source>
        <dbReference type="ARBA" id="ARBA00004305"/>
    </source>
</evidence>
<evidence type="ECO:0000313" key="20">
    <source>
        <dbReference type="EMBL" id="KZT53290.1"/>
    </source>
</evidence>
<dbReference type="NCBIfam" id="TIGR01499">
    <property type="entry name" value="folC"/>
    <property type="match status" value="1"/>
</dbReference>
<keyword evidence="13 19" id="KW-0460">Magnesium</keyword>
<feature type="binding site" evidence="19">
    <location>
        <position position="94"/>
    </location>
    <ligand>
        <name>Mg(2+)</name>
        <dbReference type="ChEBI" id="CHEBI:18420"/>
        <label>1</label>
    </ligand>
</feature>
<keyword evidence="7 17" id="KW-0554">One-carbon metabolism</keyword>
<dbReference type="STRING" id="1353952.A0A165DQ40"/>
<comment type="cofactor">
    <cofactor evidence="17">
        <name>a monovalent cation</name>
        <dbReference type="ChEBI" id="CHEBI:60242"/>
    </cofactor>
    <text evidence="17">A monovalent cation.</text>
</comment>
<proteinExistence type="inferred from homology"/>
<comment type="similarity">
    <text evidence="5 17">Belongs to the folylpolyglutamate synthase family.</text>
</comment>
<keyword evidence="21" id="KW-1185">Reference proteome</keyword>
<dbReference type="PROSITE" id="PS01011">
    <property type="entry name" value="FOLYLPOLYGLU_SYNT_1"/>
    <property type="match status" value="1"/>
</dbReference>
<evidence type="ECO:0000256" key="18">
    <source>
        <dbReference type="PIRSR" id="PIRSR038895-1"/>
    </source>
</evidence>
<dbReference type="GO" id="GO:0005524">
    <property type="term" value="F:ATP binding"/>
    <property type="evidence" value="ECO:0007669"/>
    <property type="project" value="UniProtKB-KW"/>
</dbReference>
<dbReference type="PANTHER" id="PTHR11136:SF5">
    <property type="entry name" value="FOLYLPOLYGLUTAMATE SYNTHASE, MITOCHONDRIAL"/>
    <property type="match status" value="1"/>
</dbReference>
<keyword evidence="9 19" id="KW-0479">Metal-binding</keyword>
<comment type="pathway">
    <text evidence="4 17">Cofactor biosynthesis; tetrahydrofolylpolyglutamate biosynthesis.</text>
</comment>